<dbReference type="EMBL" id="CAEKKB010000004">
    <property type="protein sequence ID" value="CAB4309215.1"/>
    <property type="molecule type" value="Genomic_DNA"/>
</dbReference>
<proteinExistence type="predicted"/>
<accession>A0A6J5XBD9</accession>
<protein>
    <recommendedName>
        <fullName evidence="3">Retrotransposon gag domain-containing protein</fullName>
    </recommendedName>
</protein>
<evidence type="ECO:0000313" key="2">
    <source>
        <dbReference type="Proteomes" id="UP000507245"/>
    </source>
</evidence>
<gene>
    <name evidence="1" type="ORF">ORAREDHAP_LOCUS30229</name>
</gene>
<keyword evidence="2" id="KW-1185">Reference proteome</keyword>
<evidence type="ECO:0008006" key="3">
    <source>
        <dbReference type="Google" id="ProtNLM"/>
    </source>
</evidence>
<sequence>MDWEGFLALFYNKYFPATLKEELQVEFLTMREYEAQFAELSNFADSLSELQQTQKFQKDLNVYVKKMVIGFHHTKFVDVVECATSIEANTK</sequence>
<evidence type="ECO:0000313" key="1">
    <source>
        <dbReference type="EMBL" id="CAB4309215.1"/>
    </source>
</evidence>
<name>A0A6J5XBD9_PRUAR</name>
<dbReference type="AlphaFoldDB" id="A0A6J5XBD9"/>
<organism evidence="1 2">
    <name type="scientific">Prunus armeniaca</name>
    <name type="common">Apricot</name>
    <name type="synonym">Armeniaca vulgaris</name>
    <dbReference type="NCBI Taxonomy" id="36596"/>
    <lineage>
        <taxon>Eukaryota</taxon>
        <taxon>Viridiplantae</taxon>
        <taxon>Streptophyta</taxon>
        <taxon>Embryophyta</taxon>
        <taxon>Tracheophyta</taxon>
        <taxon>Spermatophyta</taxon>
        <taxon>Magnoliopsida</taxon>
        <taxon>eudicotyledons</taxon>
        <taxon>Gunneridae</taxon>
        <taxon>Pentapetalae</taxon>
        <taxon>rosids</taxon>
        <taxon>fabids</taxon>
        <taxon>Rosales</taxon>
        <taxon>Rosaceae</taxon>
        <taxon>Amygdaloideae</taxon>
        <taxon>Amygdaleae</taxon>
        <taxon>Prunus</taxon>
    </lineage>
</organism>
<dbReference type="Proteomes" id="UP000507245">
    <property type="component" value="Unassembled WGS sequence"/>
</dbReference>
<dbReference type="OrthoDB" id="1164937at2759"/>
<reference evidence="2" key="1">
    <citation type="journal article" date="2020" name="Genome Biol.">
        <title>Gamete binning: chromosome-level and haplotype-resolved genome assembly enabled by high-throughput single-cell sequencing of gamete genomes.</title>
        <authorList>
            <person name="Campoy J.A."/>
            <person name="Sun H."/>
            <person name="Goel M."/>
            <person name="Jiao W.-B."/>
            <person name="Folz-Donahue K."/>
            <person name="Wang N."/>
            <person name="Rubio M."/>
            <person name="Liu C."/>
            <person name="Kukat C."/>
            <person name="Ruiz D."/>
            <person name="Huettel B."/>
            <person name="Schneeberger K."/>
        </authorList>
    </citation>
    <scope>NUCLEOTIDE SEQUENCE [LARGE SCALE GENOMIC DNA]</scope>
    <source>
        <strain evidence="2">cv. Rojo Pasion</strain>
    </source>
</reference>